<feature type="non-terminal residue" evidence="2">
    <location>
        <position position="133"/>
    </location>
</feature>
<organism evidence="2 3">
    <name type="scientific">Eiseniibacteriota bacterium</name>
    <dbReference type="NCBI Taxonomy" id="2212470"/>
    <lineage>
        <taxon>Bacteria</taxon>
        <taxon>Candidatus Eiseniibacteriota</taxon>
    </lineage>
</organism>
<name>A0A956NHR5_UNCEI</name>
<evidence type="ECO:0000313" key="2">
    <source>
        <dbReference type="EMBL" id="MCA9759655.1"/>
    </source>
</evidence>
<sequence>MNGPHDLLRESLVDFVLGNLDDAEARKVEAHLAEGCAECNAEVRELHDTLALVAALSDREPAPSAARGRILVAITQSASEERRQQGGLAGHHQSGDRQERHDRDGRDEHDVRRRRDRGDATPIFRMPMWGRAA</sequence>
<dbReference type="AlphaFoldDB" id="A0A956NHR5"/>
<dbReference type="Gene3D" id="1.10.10.1320">
    <property type="entry name" value="Anti-sigma factor, zinc-finger domain"/>
    <property type="match status" value="1"/>
</dbReference>
<feature type="compositionally biased region" description="Basic and acidic residues" evidence="1">
    <location>
        <begin position="93"/>
        <end position="119"/>
    </location>
</feature>
<dbReference type="InterPro" id="IPR041916">
    <property type="entry name" value="Anti_sigma_zinc_sf"/>
</dbReference>
<reference evidence="2" key="1">
    <citation type="submission" date="2020-04" db="EMBL/GenBank/DDBJ databases">
        <authorList>
            <person name="Zhang T."/>
        </authorList>
    </citation>
    <scope>NUCLEOTIDE SEQUENCE</scope>
    <source>
        <strain evidence="2">HKST-UBA02</strain>
    </source>
</reference>
<protein>
    <recommendedName>
        <fullName evidence="4">Zinc-finger domain-containing protein</fullName>
    </recommendedName>
</protein>
<evidence type="ECO:0000256" key="1">
    <source>
        <dbReference type="SAM" id="MobiDB-lite"/>
    </source>
</evidence>
<comment type="caution">
    <text evidence="2">The sequence shown here is derived from an EMBL/GenBank/DDBJ whole genome shotgun (WGS) entry which is preliminary data.</text>
</comment>
<dbReference type="Proteomes" id="UP000739538">
    <property type="component" value="Unassembled WGS sequence"/>
</dbReference>
<gene>
    <name evidence="2" type="ORF">KDA27_27915</name>
</gene>
<reference evidence="2" key="2">
    <citation type="journal article" date="2021" name="Microbiome">
        <title>Successional dynamics and alternative stable states in a saline activated sludge microbial community over 9 years.</title>
        <authorList>
            <person name="Wang Y."/>
            <person name="Ye J."/>
            <person name="Ju F."/>
            <person name="Liu L."/>
            <person name="Boyd J.A."/>
            <person name="Deng Y."/>
            <person name="Parks D.H."/>
            <person name="Jiang X."/>
            <person name="Yin X."/>
            <person name="Woodcroft B.J."/>
            <person name="Tyson G.W."/>
            <person name="Hugenholtz P."/>
            <person name="Polz M.F."/>
            <person name="Zhang T."/>
        </authorList>
    </citation>
    <scope>NUCLEOTIDE SEQUENCE</scope>
    <source>
        <strain evidence="2">HKST-UBA02</strain>
    </source>
</reference>
<proteinExistence type="predicted"/>
<evidence type="ECO:0000313" key="3">
    <source>
        <dbReference type="Proteomes" id="UP000739538"/>
    </source>
</evidence>
<accession>A0A956NHR5</accession>
<feature type="region of interest" description="Disordered" evidence="1">
    <location>
        <begin position="77"/>
        <end position="133"/>
    </location>
</feature>
<evidence type="ECO:0008006" key="4">
    <source>
        <dbReference type="Google" id="ProtNLM"/>
    </source>
</evidence>
<dbReference type="EMBL" id="JAGQHS010000428">
    <property type="protein sequence ID" value="MCA9759655.1"/>
    <property type="molecule type" value="Genomic_DNA"/>
</dbReference>